<reference evidence="1 3" key="1">
    <citation type="journal article" date="2015" name="J. Bacteriol.">
        <title>Resources for Genetic and Genomic Analysis of Emerging Pathogen Acinetobacter baumannii.</title>
        <authorList>
            <person name="Gallagher L.A."/>
            <person name="Ramage E."/>
            <person name="Weiss E.J."/>
            <person name="Radey M."/>
            <person name="Hayden H.S."/>
            <person name="Held K.G."/>
            <person name="Huse H.K."/>
            <person name="Zurawski D.V."/>
            <person name="Brittnacher M.J."/>
            <person name="Manoil C."/>
        </authorList>
    </citation>
    <scope>NUCLEOTIDE SEQUENCE [LARGE SCALE GENOMIC DNA]</scope>
    <source>
        <strain evidence="1 3">AB5075-UW</strain>
    </source>
</reference>
<name>A0A0D5YDD5_ACIBA</name>
<accession>A0A0D5YDD5</accession>
<dbReference type="PATRIC" id="fig|470.1345.peg.517"/>
<evidence type="ECO:0000313" key="3">
    <source>
        <dbReference type="Proteomes" id="UP000032746"/>
    </source>
</evidence>
<sequence length="110" mass="12967">MITNVWAELDPNELPFIDKEIGPEDFKTQYLCSWDPGHDITHQLKDDQRNIDEAIFQVKTCINNLENSTSRLVRKNAKEVLQVIKQNLNWEKHPELNQKIHLLQSLLYRG</sequence>
<dbReference type="EMBL" id="CP008706">
    <property type="protein sequence ID" value="AKA30317.1"/>
    <property type="molecule type" value="Genomic_DNA"/>
</dbReference>
<dbReference type="AlphaFoldDB" id="A0A0D5YDD5"/>
<proteinExistence type="predicted"/>
<dbReference type="EMBL" id="WPIP01000033">
    <property type="protein sequence ID" value="MVM91146.1"/>
    <property type="molecule type" value="Genomic_DNA"/>
</dbReference>
<evidence type="ECO:0000313" key="2">
    <source>
        <dbReference type="EMBL" id="MVM91146.1"/>
    </source>
</evidence>
<dbReference type="Proteomes" id="UP000032746">
    <property type="component" value="Chromosome"/>
</dbReference>
<organism evidence="1 3">
    <name type="scientific">Acinetobacter baumannii</name>
    <dbReference type="NCBI Taxonomy" id="470"/>
    <lineage>
        <taxon>Bacteria</taxon>
        <taxon>Pseudomonadati</taxon>
        <taxon>Pseudomonadota</taxon>
        <taxon>Gammaproteobacteria</taxon>
        <taxon>Moraxellales</taxon>
        <taxon>Moraxellaceae</taxon>
        <taxon>Acinetobacter</taxon>
        <taxon>Acinetobacter calcoaceticus/baumannii complex</taxon>
    </lineage>
</organism>
<dbReference type="Proteomes" id="UP000439424">
    <property type="component" value="Unassembled WGS sequence"/>
</dbReference>
<dbReference type="RefSeq" id="WP_000632296.1">
    <property type="nucleotide sequence ID" value="NZ_CAJHGN010000025.1"/>
</dbReference>
<protein>
    <submittedName>
        <fullName evidence="1">Uncharacterized protein</fullName>
    </submittedName>
</protein>
<gene>
    <name evidence="1" type="ORF">ABUW_0546</name>
    <name evidence="2" type="ORF">GNY86_06395</name>
</gene>
<reference evidence="3" key="2">
    <citation type="submission" date="2015-03" db="EMBL/GenBank/DDBJ databases">
        <authorList>
            <person name="Gallagher L.A."/>
            <person name="Hayden H.S."/>
            <person name="Weiss E.J."/>
            <person name="Hager K.R."/>
            <person name="Ramage E."/>
            <person name="Radey M.R."/>
            <person name="Bydalek R."/>
            <person name="Manoil C."/>
            <person name="Miller S.I."/>
            <person name="Brittnacher M.J."/>
        </authorList>
    </citation>
    <scope>NUCLEOTIDE SEQUENCE [LARGE SCALE GENOMIC DNA]</scope>
    <source>
        <strain evidence="3">AB5075-UW</strain>
    </source>
</reference>
<reference evidence="2 4" key="3">
    <citation type="submission" date="2019-11" db="EMBL/GenBank/DDBJ databases">
        <title>Multidrug-resistant Acinetobacter baumannii moving toward extensively drug-resistant over fifteen years in South of Brazil.</title>
        <authorList>
            <person name="Fedrigo N.H."/>
            <person name="Cerdeira L."/>
            <person name="Fuga B."/>
            <person name="Marini P.V.B."/>
            <person name="Shinohara D.R."/>
            <person name="Carrara-Marroni F.E."/>
            <person name="Lincopan N."/>
            <person name="Tognim M.C.B."/>
        </authorList>
    </citation>
    <scope>NUCLEOTIDE SEQUENCE [LARGE SCALE GENOMIC DNA]</scope>
    <source>
        <strain evidence="2 4">Ac576</strain>
    </source>
</reference>
<evidence type="ECO:0000313" key="1">
    <source>
        <dbReference type="EMBL" id="AKA30317.1"/>
    </source>
</evidence>
<evidence type="ECO:0000313" key="4">
    <source>
        <dbReference type="Proteomes" id="UP000439424"/>
    </source>
</evidence>